<dbReference type="EMBL" id="SGXA01000003">
    <property type="protein sequence ID" value="RZS68868.1"/>
    <property type="molecule type" value="Genomic_DNA"/>
</dbReference>
<evidence type="ECO:0000313" key="2">
    <source>
        <dbReference type="EMBL" id="RZS68868.1"/>
    </source>
</evidence>
<evidence type="ECO:0008006" key="4">
    <source>
        <dbReference type="Google" id="ProtNLM"/>
    </source>
</evidence>
<dbReference type="RefSeq" id="WP_130543250.1">
    <property type="nucleotide sequence ID" value="NZ_CP042431.1"/>
</dbReference>
<gene>
    <name evidence="2" type="ORF">EV199_4692</name>
</gene>
<proteinExistence type="predicted"/>
<feature type="chain" id="PRO_5020215764" description="DUF3575 domain-containing protein" evidence="1">
    <location>
        <begin position="22"/>
        <end position="271"/>
    </location>
</feature>
<dbReference type="Proteomes" id="UP000293874">
    <property type="component" value="Unassembled WGS sequence"/>
</dbReference>
<evidence type="ECO:0000256" key="1">
    <source>
        <dbReference type="SAM" id="SignalP"/>
    </source>
</evidence>
<feature type="signal peptide" evidence="1">
    <location>
        <begin position="1"/>
        <end position="21"/>
    </location>
</feature>
<keyword evidence="3" id="KW-1185">Reference proteome</keyword>
<keyword evidence="1" id="KW-0732">Signal</keyword>
<reference evidence="2 3" key="1">
    <citation type="submission" date="2019-02" db="EMBL/GenBank/DDBJ databases">
        <title>Genomic Encyclopedia of Type Strains, Phase IV (KMG-IV): sequencing the most valuable type-strain genomes for metagenomic binning, comparative biology and taxonomic classification.</title>
        <authorList>
            <person name="Goeker M."/>
        </authorList>
    </citation>
    <scope>NUCLEOTIDE SEQUENCE [LARGE SCALE GENOMIC DNA]</scope>
    <source>
        <strain evidence="2 3">DSM 18116</strain>
    </source>
</reference>
<sequence>MKFIFTLLAGLCLSVSTFAQSETAAADTAVSPTSGSKGSSFIWYKKNTVKINLSSLTLNNYSLYYERMLTRKIAATVGVRYMPKTRLTETLLGKQILDQLDEEDNEDLKPLAASNTTITAGVRFYTGSRSGAKGFYAELYGRYGMFQLDYDYTFTTNGKEYDMVIKGKPNGFGGGLLLGGQFNLFKNMVVDIYIIGAHYGKMSGNIDGVSDLSTMTAEEKADMESDINDIAPKFNDKKILEAKVDNNGVKGKLDGPFAGIRGLGLSIGWAF</sequence>
<name>A0A4Q7MMU7_9BACT</name>
<accession>A0A4Q7MMU7</accession>
<organism evidence="2 3">
    <name type="scientific">Pseudobacter ginsenosidimutans</name>
    <dbReference type="NCBI Taxonomy" id="661488"/>
    <lineage>
        <taxon>Bacteria</taxon>
        <taxon>Pseudomonadati</taxon>
        <taxon>Bacteroidota</taxon>
        <taxon>Chitinophagia</taxon>
        <taxon>Chitinophagales</taxon>
        <taxon>Chitinophagaceae</taxon>
        <taxon>Pseudobacter</taxon>
    </lineage>
</organism>
<dbReference type="AlphaFoldDB" id="A0A4Q7MMU7"/>
<dbReference type="OrthoDB" id="1118958at2"/>
<protein>
    <recommendedName>
        <fullName evidence="4">DUF3575 domain-containing protein</fullName>
    </recommendedName>
</protein>
<evidence type="ECO:0000313" key="3">
    <source>
        <dbReference type="Proteomes" id="UP000293874"/>
    </source>
</evidence>
<comment type="caution">
    <text evidence="2">The sequence shown here is derived from an EMBL/GenBank/DDBJ whole genome shotgun (WGS) entry which is preliminary data.</text>
</comment>